<dbReference type="CDD" id="cd00096">
    <property type="entry name" value="Ig"/>
    <property type="match status" value="2"/>
</dbReference>
<dbReference type="Pfam" id="PF00047">
    <property type="entry name" value="ig"/>
    <property type="match status" value="1"/>
</dbReference>
<dbReference type="SMART" id="SM00408">
    <property type="entry name" value="IGc2"/>
    <property type="match status" value="3"/>
</dbReference>
<dbReference type="RefSeq" id="XP_065671592.1">
    <property type="nucleotide sequence ID" value="XM_065815520.1"/>
</dbReference>
<feature type="domain" description="Ig-like" evidence="2">
    <location>
        <begin position="64"/>
        <end position="150"/>
    </location>
</feature>
<reference evidence="4" key="1">
    <citation type="submission" date="2025-08" db="UniProtKB">
        <authorList>
            <consortium name="RefSeq"/>
        </authorList>
    </citation>
    <scope>IDENTIFICATION</scope>
</reference>
<dbReference type="InterPro" id="IPR013783">
    <property type="entry name" value="Ig-like_fold"/>
</dbReference>
<dbReference type="Proteomes" id="UP001652625">
    <property type="component" value="Chromosome 13"/>
</dbReference>
<gene>
    <name evidence="4" type="primary">LOC100209673</name>
</gene>
<protein>
    <submittedName>
        <fullName evidence="4">Fibroblast growth factor receptor-like 1 isoform X2</fullName>
    </submittedName>
</protein>
<feature type="domain" description="Ig-like" evidence="2">
    <location>
        <begin position="162"/>
        <end position="256"/>
    </location>
</feature>
<dbReference type="InterPro" id="IPR013098">
    <property type="entry name" value="Ig_I-set"/>
</dbReference>
<dbReference type="InterPro" id="IPR013151">
    <property type="entry name" value="Immunoglobulin_dom"/>
</dbReference>
<dbReference type="InterPro" id="IPR052615">
    <property type="entry name" value="FGFRL"/>
</dbReference>
<accession>A0ABM4DB53</accession>
<dbReference type="SUPFAM" id="SSF48726">
    <property type="entry name" value="Immunoglobulin"/>
    <property type="match status" value="3"/>
</dbReference>
<dbReference type="PROSITE" id="PS50835">
    <property type="entry name" value="IG_LIKE"/>
    <property type="match status" value="3"/>
</dbReference>
<dbReference type="Gene3D" id="2.60.40.10">
    <property type="entry name" value="Immunoglobulins"/>
    <property type="match status" value="3"/>
</dbReference>
<dbReference type="InterPro" id="IPR036179">
    <property type="entry name" value="Ig-like_dom_sf"/>
</dbReference>
<dbReference type="PANTHER" id="PTHR19890:SF10">
    <property type="entry name" value="FIBROBLAST GROWTH FACTOR RECEPTOR-LIKE 1"/>
    <property type="match status" value="1"/>
</dbReference>
<keyword evidence="1" id="KW-1133">Transmembrane helix</keyword>
<sequence length="404" mass="46616">MKLYDVIPKKTAVVMHCFICLTFLCLALSDNTLPKKKQFYGKHENGASEMNNEIESLNPSFRKPLFMKYSNSKIYTHGNDLILTCMATGEKPLKYTWMYNGEVIAAKKRLKFAEDQSMLKIKRLRESDAGFYTCTVSNSFGNLSFTYNIKLKSLKSKVPSFPDYEMMLRKQKNIRATKQAIKLPCQAHADNGVHYIWLKNGEPFRHVPIQNENTLKSENAEVGDLIFESLKVNDAGLYTCVAINDFGNISFTYELRILWKLSAGPPKVIPFTKPQFQIAKVGENVTFECLEILSGTIPDVRWFHLFNKEDRLKLPVIPEDFRWNDVNQKEMPFESNYVSADHYSVFKLKTAYHKPMNMYVHDDTDPYGLRLTITNVTTMDTGVYTCFVSNFEGSDYSFFFLQVQ</sequence>
<feature type="domain" description="Ig-like" evidence="2">
    <location>
        <begin position="266"/>
        <end position="397"/>
    </location>
</feature>
<dbReference type="SMART" id="SM00409">
    <property type="entry name" value="IG"/>
    <property type="match status" value="3"/>
</dbReference>
<dbReference type="InterPro" id="IPR003599">
    <property type="entry name" value="Ig_sub"/>
</dbReference>
<evidence type="ECO:0000259" key="2">
    <source>
        <dbReference type="PROSITE" id="PS50835"/>
    </source>
</evidence>
<proteinExistence type="predicted"/>
<dbReference type="PANTHER" id="PTHR19890">
    <property type="entry name" value="FIBROBLAST GROWTH FACTOR RECEPTOR"/>
    <property type="match status" value="1"/>
</dbReference>
<dbReference type="InterPro" id="IPR007110">
    <property type="entry name" value="Ig-like_dom"/>
</dbReference>
<name>A0ABM4DB53_HYDVU</name>
<keyword evidence="1" id="KW-0472">Membrane</keyword>
<organism evidence="3 4">
    <name type="scientific">Hydra vulgaris</name>
    <name type="common">Hydra</name>
    <name type="synonym">Hydra attenuata</name>
    <dbReference type="NCBI Taxonomy" id="6087"/>
    <lineage>
        <taxon>Eukaryota</taxon>
        <taxon>Metazoa</taxon>
        <taxon>Cnidaria</taxon>
        <taxon>Hydrozoa</taxon>
        <taxon>Hydroidolina</taxon>
        <taxon>Anthoathecata</taxon>
        <taxon>Aplanulata</taxon>
        <taxon>Hydridae</taxon>
        <taxon>Hydra</taxon>
    </lineage>
</organism>
<evidence type="ECO:0000313" key="3">
    <source>
        <dbReference type="Proteomes" id="UP001652625"/>
    </source>
</evidence>
<dbReference type="Pfam" id="PF07679">
    <property type="entry name" value="I-set"/>
    <property type="match status" value="1"/>
</dbReference>
<keyword evidence="1" id="KW-0812">Transmembrane</keyword>
<dbReference type="InterPro" id="IPR003598">
    <property type="entry name" value="Ig_sub2"/>
</dbReference>
<evidence type="ECO:0000313" key="4">
    <source>
        <dbReference type="RefSeq" id="XP_065671592.1"/>
    </source>
</evidence>
<evidence type="ECO:0000256" key="1">
    <source>
        <dbReference type="SAM" id="Phobius"/>
    </source>
</evidence>
<keyword evidence="3" id="KW-1185">Reference proteome</keyword>
<feature type="transmembrane region" description="Helical" evidence="1">
    <location>
        <begin position="12"/>
        <end position="29"/>
    </location>
</feature>
<dbReference type="Pfam" id="PF13927">
    <property type="entry name" value="Ig_3"/>
    <property type="match status" value="1"/>
</dbReference>
<dbReference type="GeneID" id="100209673"/>